<evidence type="ECO:0000259" key="1">
    <source>
        <dbReference type="Pfam" id="PF13456"/>
    </source>
</evidence>
<dbReference type="InterPro" id="IPR052929">
    <property type="entry name" value="RNase_H-like_EbsB-rel"/>
</dbReference>
<dbReference type="EMBL" id="JAAIUW010000005">
    <property type="protein sequence ID" value="KAF7832339.1"/>
    <property type="molecule type" value="Genomic_DNA"/>
</dbReference>
<reference evidence="2" key="1">
    <citation type="submission" date="2020-09" db="EMBL/GenBank/DDBJ databases">
        <title>Genome-Enabled Discovery of Anthraquinone Biosynthesis in Senna tora.</title>
        <authorList>
            <person name="Kang S.-H."/>
            <person name="Pandey R.P."/>
            <person name="Lee C.-M."/>
            <person name="Sim J.-S."/>
            <person name="Jeong J.-T."/>
            <person name="Choi B.-S."/>
            <person name="Jung M."/>
            <person name="Ginzburg D."/>
            <person name="Zhao K."/>
            <person name="Won S.Y."/>
            <person name="Oh T.-J."/>
            <person name="Yu Y."/>
            <person name="Kim N.-H."/>
            <person name="Lee O.R."/>
            <person name="Lee T.-H."/>
            <person name="Bashyal P."/>
            <person name="Kim T.-S."/>
            <person name="Lee W.-H."/>
            <person name="Kawkins C."/>
            <person name="Kim C.-K."/>
            <person name="Kim J.S."/>
            <person name="Ahn B.O."/>
            <person name="Rhee S.Y."/>
            <person name="Sohng J.K."/>
        </authorList>
    </citation>
    <scope>NUCLEOTIDE SEQUENCE</scope>
    <source>
        <tissue evidence="2">Leaf</tissue>
    </source>
</reference>
<dbReference type="AlphaFoldDB" id="A0A834WU51"/>
<dbReference type="InterPro" id="IPR012337">
    <property type="entry name" value="RNaseH-like_sf"/>
</dbReference>
<dbReference type="OrthoDB" id="1906820at2759"/>
<dbReference type="Gene3D" id="3.30.420.10">
    <property type="entry name" value="Ribonuclease H-like superfamily/Ribonuclease H"/>
    <property type="match status" value="1"/>
</dbReference>
<gene>
    <name evidence="2" type="ORF">G2W53_014672</name>
</gene>
<proteinExistence type="predicted"/>
<dbReference type="GO" id="GO:0003676">
    <property type="term" value="F:nucleic acid binding"/>
    <property type="evidence" value="ECO:0007669"/>
    <property type="project" value="InterPro"/>
</dbReference>
<protein>
    <recommendedName>
        <fullName evidence="1">RNase H type-1 domain-containing protein</fullName>
    </recommendedName>
</protein>
<organism evidence="2 3">
    <name type="scientific">Senna tora</name>
    <dbReference type="NCBI Taxonomy" id="362788"/>
    <lineage>
        <taxon>Eukaryota</taxon>
        <taxon>Viridiplantae</taxon>
        <taxon>Streptophyta</taxon>
        <taxon>Embryophyta</taxon>
        <taxon>Tracheophyta</taxon>
        <taxon>Spermatophyta</taxon>
        <taxon>Magnoliopsida</taxon>
        <taxon>eudicotyledons</taxon>
        <taxon>Gunneridae</taxon>
        <taxon>Pentapetalae</taxon>
        <taxon>rosids</taxon>
        <taxon>fabids</taxon>
        <taxon>Fabales</taxon>
        <taxon>Fabaceae</taxon>
        <taxon>Caesalpinioideae</taxon>
        <taxon>Cassia clade</taxon>
        <taxon>Senna</taxon>
    </lineage>
</organism>
<dbReference type="InterPro" id="IPR044730">
    <property type="entry name" value="RNase_H-like_dom_plant"/>
</dbReference>
<feature type="domain" description="RNase H type-1" evidence="1">
    <location>
        <begin position="188"/>
        <end position="308"/>
    </location>
</feature>
<dbReference type="CDD" id="cd06222">
    <property type="entry name" value="RNase_H_like"/>
    <property type="match status" value="1"/>
</dbReference>
<evidence type="ECO:0000313" key="2">
    <source>
        <dbReference type="EMBL" id="KAF7832339.1"/>
    </source>
</evidence>
<keyword evidence="3" id="KW-1185">Reference proteome</keyword>
<dbReference type="Pfam" id="PF13456">
    <property type="entry name" value="RVT_3"/>
    <property type="match status" value="1"/>
</dbReference>
<dbReference type="InterPro" id="IPR036397">
    <property type="entry name" value="RNaseH_sf"/>
</dbReference>
<sequence>MSGKGTTMSGRGYGRQIYLRKFDPFAGEHVVGFSQHGSILSSERVEVPTQCCVCGIEEEDTTHALVNCAELTPLWSSYSSGVTRMSVAGMTFVDWFAKKLQVWTTKQMETFCISTYRVWNRRDKIRLGERAEDLSKLRVEAAKMWEALNEKVQLITEGENEETRNCQTKAEIDKGWTAPSWREMKINVDANLIGQGRGGIGCVVRNYEGRCLATLAKRMDNFDSVEILEAYAFLEGLGMAKKLRCDNVILEGDAKKVVDLVNSKTPNLSALGMLVEDIRKAMGSMNTVRIQWTPRSCNAVANRVANFACDLDNFQVWLEDCPSFISEAVIRDCNHMFFNQSSLPGTVLLEIGLVQNEMDGDWRSNRYEYDRSWSDSFYIG</sequence>
<dbReference type="Proteomes" id="UP000634136">
    <property type="component" value="Unassembled WGS sequence"/>
</dbReference>
<dbReference type="InterPro" id="IPR002156">
    <property type="entry name" value="RNaseH_domain"/>
</dbReference>
<accession>A0A834WU51</accession>
<comment type="caution">
    <text evidence="2">The sequence shown here is derived from an EMBL/GenBank/DDBJ whole genome shotgun (WGS) entry which is preliminary data.</text>
</comment>
<name>A0A834WU51_9FABA</name>
<dbReference type="PANTHER" id="PTHR47074:SF48">
    <property type="entry name" value="POLYNUCLEOTIDYL TRANSFERASE, RIBONUCLEASE H-LIKE SUPERFAMILY PROTEIN"/>
    <property type="match status" value="1"/>
</dbReference>
<dbReference type="GO" id="GO:0004523">
    <property type="term" value="F:RNA-DNA hybrid ribonuclease activity"/>
    <property type="evidence" value="ECO:0007669"/>
    <property type="project" value="InterPro"/>
</dbReference>
<dbReference type="PANTHER" id="PTHR47074">
    <property type="entry name" value="BNAC02G40300D PROTEIN"/>
    <property type="match status" value="1"/>
</dbReference>
<dbReference type="SUPFAM" id="SSF53098">
    <property type="entry name" value="Ribonuclease H-like"/>
    <property type="match status" value="1"/>
</dbReference>
<evidence type="ECO:0000313" key="3">
    <source>
        <dbReference type="Proteomes" id="UP000634136"/>
    </source>
</evidence>